<feature type="compositionally biased region" description="Polar residues" evidence="1">
    <location>
        <begin position="22"/>
        <end position="39"/>
    </location>
</feature>
<protein>
    <submittedName>
        <fullName evidence="2">Uncharacterized protein</fullName>
    </submittedName>
</protein>
<feature type="region of interest" description="Disordered" evidence="1">
    <location>
        <begin position="19"/>
        <end position="47"/>
    </location>
</feature>
<evidence type="ECO:0000256" key="1">
    <source>
        <dbReference type="SAM" id="MobiDB-lite"/>
    </source>
</evidence>
<name>A0A6N2M2K8_SALVM</name>
<organism evidence="2">
    <name type="scientific">Salix viminalis</name>
    <name type="common">Common osier</name>
    <name type="synonym">Basket willow</name>
    <dbReference type="NCBI Taxonomy" id="40686"/>
    <lineage>
        <taxon>Eukaryota</taxon>
        <taxon>Viridiplantae</taxon>
        <taxon>Streptophyta</taxon>
        <taxon>Embryophyta</taxon>
        <taxon>Tracheophyta</taxon>
        <taxon>Spermatophyta</taxon>
        <taxon>Magnoliopsida</taxon>
        <taxon>eudicotyledons</taxon>
        <taxon>Gunneridae</taxon>
        <taxon>Pentapetalae</taxon>
        <taxon>rosids</taxon>
        <taxon>fabids</taxon>
        <taxon>Malpighiales</taxon>
        <taxon>Salicaceae</taxon>
        <taxon>Saliceae</taxon>
        <taxon>Salix</taxon>
    </lineage>
</organism>
<evidence type="ECO:0000313" key="2">
    <source>
        <dbReference type="EMBL" id="VFU47764.1"/>
    </source>
</evidence>
<dbReference type="EMBL" id="CAADRP010001674">
    <property type="protein sequence ID" value="VFU47764.1"/>
    <property type="molecule type" value="Genomic_DNA"/>
</dbReference>
<dbReference type="AlphaFoldDB" id="A0A6N2M2K8"/>
<accession>A0A6N2M2K8</accession>
<reference evidence="2" key="1">
    <citation type="submission" date="2019-03" db="EMBL/GenBank/DDBJ databases">
        <authorList>
            <person name="Mank J."/>
            <person name="Almeida P."/>
        </authorList>
    </citation>
    <scope>NUCLEOTIDE SEQUENCE</scope>
    <source>
        <strain evidence="2">78183</strain>
    </source>
</reference>
<gene>
    <name evidence="2" type="ORF">SVIM_LOCUS308250</name>
</gene>
<sequence>MFHLEKTFSKVQLILGLKSRSPHATASTSQSLINPLNTPRDTKGNYGNEKQQLSAIIEARKLQAVKERLQNEVLLSERWTGCFTVVASLSLKECEAGDFTIH</sequence>
<proteinExistence type="predicted"/>